<gene>
    <name evidence="1" type="ORF">Cob_v006079</name>
</gene>
<evidence type="ECO:0000313" key="2">
    <source>
        <dbReference type="Proteomes" id="UP000014480"/>
    </source>
</evidence>
<proteinExistence type="predicted"/>
<name>A0A484FUZ5_COLOR</name>
<protein>
    <submittedName>
        <fullName evidence="1">Uncharacterized protein</fullName>
    </submittedName>
</protein>
<keyword evidence="2" id="KW-1185">Reference proteome</keyword>
<accession>A0A484FUZ5</accession>
<sequence>MGRPRDVPYKYLYPQSTQCNPVTLPYLPKAGSLSTWLPAHFASDTTAGLRAPLRILQWEVDRLEDGLPQEHGTHSKYLVSRIGVAAAAGAEARGSALQTWKTEKIENLLIPTSVSRMVCTAGAVPAVPAVPRQSSTAITTFCCTQEPLEVHTSV</sequence>
<reference evidence="2" key="1">
    <citation type="journal article" date="2013" name="New Phytol.">
        <title>Comparative genomic and transcriptomic analyses reveal the hemibiotrophic stage shift of Colletotrichum fungi.</title>
        <authorList>
            <person name="Gan P."/>
            <person name="Ikeda K."/>
            <person name="Irieda H."/>
            <person name="Narusaka M."/>
            <person name="O'Connell R.J."/>
            <person name="Narusaka Y."/>
            <person name="Takano Y."/>
            <person name="Kubo Y."/>
            <person name="Shirasu K."/>
        </authorList>
    </citation>
    <scope>NUCLEOTIDE SEQUENCE [LARGE SCALE GENOMIC DNA]</scope>
    <source>
        <strain evidence="2">104-T / ATCC 96160 / CBS 514.97 / LARS 414 / MAFF 240422</strain>
    </source>
</reference>
<organism evidence="1 2">
    <name type="scientific">Colletotrichum orbiculare (strain 104-T / ATCC 96160 / CBS 514.97 / LARS 414 / MAFF 240422)</name>
    <name type="common">Cucumber anthracnose fungus</name>
    <name type="synonym">Colletotrichum lagenarium</name>
    <dbReference type="NCBI Taxonomy" id="1213857"/>
    <lineage>
        <taxon>Eukaryota</taxon>
        <taxon>Fungi</taxon>
        <taxon>Dikarya</taxon>
        <taxon>Ascomycota</taxon>
        <taxon>Pezizomycotina</taxon>
        <taxon>Sordariomycetes</taxon>
        <taxon>Hypocreomycetidae</taxon>
        <taxon>Glomerellales</taxon>
        <taxon>Glomerellaceae</taxon>
        <taxon>Colletotrichum</taxon>
        <taxon>Colletotrichum orbiculare species complex</taxon>
    </lineage>
</organism>
<dbReference type="Proteomes" id="UP000014480">
    <property type="component" value="Unassembled WGS sequence"/>
</dbReference>
<reference evidence="2" key="2">
    <citation type="journal article" date="2019" name="Mol. Plant Microbe Interact.">
        <title>Genome sequence resources for four phytopathogenic fungi from the Colletotrichum orbiculare species complex.</title>
        <authorList>
            <person name="Gan P."/>
            <person name="Tsushima A."/>
            <person name="Narusaka M."/>
            <person name="Narusaka Y."/>
            <person name="Takano Y."/>
            <person name="Kubo Y."/>
            <person name="Shirasu K."/>
        </authorList>
    </citation>
    <scope>GENOME REANNOTATION</scope>
    <source>
        <strain evidence="2">104-T / ATCC 96160 / CBS 514.97 / LARS 414 / MAFF 240422</strain>
    </source>
</reference>
<evidence type="ECO:0000313" key="1">
    <source>
        <dbReference type="EMBL" id="TDZ21314.1"/>
    </source>
</evidence>
<dbReference type="AlphaFoldDB" id="A0A484FUZ5"/>
<dbReference type="EMBL" id="AMCV02000015">
    <property type="protein sequence ID" value="TDZ21314.1"/>
    <property type="molecule type" value="Genomic_DNA"/>
</dbReference>
<comment type="caution">
    <text evidence="1">The sequence shown here is derived from an EMBL/GenBank/DDBJ whole genome shotgun (WGS) entry which is preliminary data.</text>
</comment>